<dbReference type="Proteomes" id="UP000593567">
    <property type="component" value="Unassembled WGS sequence"/>
</dbReference>
<accession>A0A7J7J4K7</accession>
<keyword evidence="1 2" id="KW-0727">SH2 domain</keyword>
<gene>
    <name evidence="5" type="ORF">EB796_020621</name>
</gene>
<dbReference type="AlphaFoldDB" id="A0A7J7J4K7"/>
<evidence type="ECO:0000259" key="4">
    <source>
        <dbReference type="PROSITE" id="PS50001"/>
    </source>
</evidence>
<evidence type="ECO:0000256" key="2">
    <source>
        <dbReference type="PROSITE-ProRule" id="PRU00191"/>
    </source>
</evidence>
<dbReference type="GO" id="GO:0046854">
    <property type="term" value="P:phosphatidylinositol phosphate biosynthetic process"/>
    <property type="evidence" value="ECO:0007669"/>
    <property type="project" value="TreeGrafter"/>
</dbReference>
<proteinExistence type="predicted"/>
<dbReference type="GO" id="GO:0046935">
    <property type="term" value="F:1-phosphatidylinositol-3-kinase regulator activity"/>
    <property type="evidence" value="ECO:0007669"/>
    <property type="project" value="TreeGrafter"/>
</dbReference>
<protein>
    <submittedName>
        <fullName evidence="5">SOCS6</fullName>
    </submittedName>
</protein>
<feature type="compositionally biased region" description="Basic and acidic residues" evidence="3">
    <location>
        <begin position="14"/>
        <end position="28"/>
    </location>
</feature>
<evidence type="ECO:0000256" key="1">
    <source>
        <dbReference type="ARBA" id="ARBA00022999"/>
    </source>
</evidence>
<dbReference type="PANTHER" id="PTHR10155:SF32">
    <property type="entry name" value="LP02169P"/>
    <property type="match status" value="1"/>
</dbReference>
<dbReference type="InterPro" id="IPR000980">
    <property type="entry name" value="SH2"/>
</dbReference>
<sequence>MDLAGRSISLPSDISRRKLPDLPDDPCHSSKMSRIWASLKQKLSLRPGRLARSQSRHDDSSSREKQHCYRNFLPYSIYYHLLDNHDTIMLPGLRQCPPPVEEDPPIASVRRSLPPLPSSSHPDYTEVDVEEKVKLGSPHDYESLEMKADSSKAYQTIDRLDYKSAGNSQSEAETGCRVSSMATSINTLPHQGWYWGPLDREETERKLRPHPSGSFLVRDSKNEHHLYTLSFKQDELILHTRIEFVNGLFTFFLDEAKAMKTGKPSVEELIEASIKDGVDGEFGDMRRGGRHSQHLTIRIKLEHPVSRFSERTNHPIFLYLYLSTVTEIVFIDSEMLVCLS</sequence>
<name>A0A7J7J4K7_BUGNE</name>
<dbReference type="GO" id="GO:0005942">
    <property type="term" value="C:phosphatidylinositol 3-kinase complex"/>
    <property type="evidence" value="ECO:0007669"/>
    <property type="project" value="TreeGrafter"/>
</dbReference>
<dbReference type="SMART" id="SM00252">
    <property type="entry name" value="SH2"/>
    <property type="match status" value="1"/>
</dbReference>
<feature type="domain" description="SH2" evidence="4">
    <location>
        <begin position="193"/>
        <end position="305"/>
    </location>
</feature>
<evidence type="ECO:0000313" key="5">
    <source>
        <dbReference type="EMBL" id="KAF6021082.1"/>
    </source>
</evidence>
<dbReference type="PROSITE" id="PS50001">
    <property type="entry name" value="SH2"/>
    <property type="match status" value="1"/>
</dbReference>
<dbReference type="Gene3D" id="3.30.505.10">
    <property type="entry name" value="SH2 domain"/>
    <property type="match status" value="1"/>
</dbReference>
<dbReference type="InterPro" id="IPR036860">
    <property type="entry name" value="SH2_dom_sf"/>
</dbReference>
<dbReference type="PANTHER" id="PTHR10155">
    <property type="entry name" value="PHOSPHATIDYLINOSITOL 3-KINASE REGULATORY SUBUNIT"/>
    <property type="match status" value="1"/>
</dbReference>
<comment type="caution">
    <text evidence="5">The sequence shown here is derived from an EMBL/GenBank/DDBJ whole genome shotgun (WGS) entry which is preliminary data.</text>
</comment>
<reference evidence="5" key="1">
    <citation type="submission" date="2020-06" db="EMBL/GenBank/DDBJ databases">
        <title>Draft genome of Bugula neritina, a colonial animal packing powerful symbionts and potential medicines.</title>
        <authorList>
            <person name="Rayko M."/>
        </authorList>
    </citation>
    <scope>NUCLEOTIDE SEQUENCE [LARGE SCALE GENOMIC DNA]</scope>
    <source>
        <strain evidence="5">Kwan_BN1</strain>
    </source>
</reference>
<dbReference type="SUPFAM" id="SSF55550">
    <property type="entry name" value="SH2 domain"/>
    <property type="match status" value="1"/>
</dbReference>
<evidence type="ECO:0000313" key="6">
    <source>
        <dbReference type="Proteomes" id="UP000593567"/>
    </source>
</evidence>
<keyword evidence="6" id="KW-1185">Reference proteome</keyword>
<organism evidence="5 6">
    <name type="scientific">Bugula neritina</name>
    <name type="common">Brown bryozoan</name>
    <name type="synonym">Sertularia neritina</name>
    <dbReference type="NCBI Taxonomy" id="10212"/>
    <lineage>
        <taxon>Eukaryota</taxon>
        <taxon>Metazoa</taxon>
        <taxon>Spiralia</taxon>
        <taxon>Lophotrochozoa</taxon>
        <taxon>Bryozoa</taxon>
        <taxon>Gymnolaemata</taxon>
        <taxon>Cheilostomatida</taxon>
        <taxon>Flustrina</taxon>
        <taxon>Buguloidea</taxon>
        <taxon>Bugulidae</taxon>
        <taxon>Bugula</taxon>
    </lineage>
</organism>
<evidence type="ECO:0000256" key="3">
    <source>
        <dbReference type="SAM" id="MobiDB-lite"/>
    </source>
</evidence>
<dbReference type="Pfam" id="PF00017">
    <property type="entry name" value="SH2"/>
    <property type="match status" value="1"/>
</dbReference>
<dbReference type="OrthoDB" id="5979828at2759"/>
<dbReference type="EMBL" id="VXIV02003138">
    <property type="protein sequence ID" value="KAF6021082.1"/>
    <property type="molecule type" value="Genomic_DNA"/>
</dbReference>
<feature type="region of interest" description="Disordered" evidence="3">
    <location>
        <begin position="1"/>
        <end position="30"/>
    </location>
</feature>